<comment type="caution">
    <text evidence="16">The sequence shown here is derived from an EMBL/GenBank/DDBJ whole genome shotgun (WGS) entry which is preliminary data.</text>
</comment>
<evidence type="ECO:0000256" key="2">
    <source>
        <dbReference type="ARBA" id="ARBA00001913"/>
    </source>
</evidence>
<feature type="region of interest" description="Disordered" evidence="13">
    <location>
        <begin position="558"/>
        <end position="644"/>
    </location>
</feature>
<name>A0A4U0U707_9PEZI</name>
<dbReference type="InterPro" id="IPR017853">
    <property type="entry name" value="GH"/>
</dbReference>
<dbReference type="SMART" id="SM00642">
    <property type="entry name" value="Aamy"/>
    <property type="match status" value="1"/>
</dbReference>
<dbReference type="FunFam" id="3.20.20.80:FF:000120">
    <property type="entry name" value="Alpha-amylase A"/>
    <property type="match status" value="1"/>
</dbReference>
<organism evidence="16 17">
    <name type="scientific">Salinomyces thailandicus</name>
    <dbReference type="NCBI Taxonomy" id="706561"/>
    <lineage>
        <taxon>Eukaryota</taxon>
        <taxon>Fungi</taxon>
        <taxon>Dikarya</taxon>
        <taxon>Ascomycota</taxon>
        <taxon>Pezizomycotina</taxon>
        <taxon>Dothideomycetes</taxon>
        <taxon>Dothideomycetidae</taxon>
        <taxon>Mycosphaerellales</taxon>
        <taxon>Teratosphaeriaceae</taxon>
        <taxon>Salinomyces</taxon>
    </lineage>
</organism>
<feature type="chain" id="PRO_5020238258" description="alpha-amylase" evidence="14">
    <location>
        <begin position="25"/>
        <end position="644"/>
    </location>
</feature>
<evidence type="ECO:0000256" key="6">
    <source>
        <dbReference type="ARBA" id="ARBA00022729"/>
    </source>
</evidence>
<evidence type="ECO:0000259" key="15">
    <source>
        <dbReference type="SMART" id="SM00642"/>
    </source>
</evidence>
<keyword evidence="11" id="KW-0119">Carbohydrate metabolism</keyword>
<evidence type="ECO:0000256" key="3">
    <source>
        <dbReference type="ARBA" id="ARBA00008061"/>
    </source>
</evidence>
<evidence type="ECO:0000256" key="8">
    <source>
        <dbReference type="ARBA" id="ARBA00022837"/>
    </source>
</evidence>
<dbReference type="CDD" id="cd11319">
    <property type="entry name" value="AmyAc_euk_AmyA"/>
    <property type="match status" value="1"/>
</dbReference>
<evidence type="ECO:0000256" key="12">
    <source>
        <dbReference type="ARBA" id="ARBA00023295"/>
    </source>
</evidence>
<evidence type="ECO:0000256" key="14">
    <source>
        <dbReference type="SAM" id="SignalP"/>
    </source>
</evidence>
<dbReference type="EC" id="3.2.1.1" evidence="4"/>
<dbReference type="InterPro" id="IPR015340">
    <property type="entry name" value="A_amylase_C_dom"/>
</dbReference>
<dbReference type="Gene3D" id="3.20.20.80">
    <property type="entry name" value="Glycosidases"/>
    <property type="match status" value="1"/>
</dbReference>
<keyword evidence="9" id="KW-1015">Disulfide bond</keyword>
<dbReference type="GO" id="GO:0016052">
    <property type="term" value="P:carbohydrate catabolic process"/>
    <property type="evidence" value="ECO:0007669"/>
    <property type="project" value="InterPro"/>
</dbReference>
<dbReference type="Pfam" id="PF09260">
    <property type="entry name" value="A_amylase_dom_C"/>
    <property type="match status" value="1"/>
</dbReference>
<evidence type="ECO:0000256" key="13">
    <source>
        <dbReference type="SAM" id="MobiDB-lite"/>
    </source>
</evidence>
<evidence type="ECO:0000256" key="4">
    <source>
        <dbReference type="ARBA" id="ARBA00012595"/>
    </source>
</evidence>
<feature type="signal peptide" evidence="14">
    <location>
        <begin position="1"/>
        <end position="24"/>
    </location>
</feature>
<dbReference type="GO" id="GO:0005509">
    <property type="term" value="F:calcium ion binding"/>
    <property type="evidence" value="ECO:0007669"/>
    <property type="project" value="InterPro"/>
</dbReference>
<evidence type="ECO:0000256" key="11">
    <source>
        <dbReference type="ARBA" id="ARBA00023277"/>
    </source>
</evidence>
<feature type="domain" description="Glycosyl hydrolase family 13 catalytic" evidence="15">
    <location>
        <begin position="37"/>
        <end position="399"/>
    </location>
</feature>
<gene>
    <name evidence="16" type="ORF">B0A50_02497</name>
</gene>
<keyword evidence="7" id="KW-0378">Hydrolase</keyword>
<dbReference type="GO" id="GO:0004556">
    <property type="term" value="F:alpha-amylase activity"/>
    <property type="evidence" value="ECO:0007669"/>
    <property type="project" value="UniProtKB-EC"/>
</dbReference>
<keyword evidence="8" id="KW-0106">Calcium</keyword>
<dbReference type="EMBL" id="NAJL01000010">
    <property type="protein sequence ID" value="TKA30777.1"/>
    <property type="molecule type" value="Genomic_DNA"/>
</dbReference>
<feature type="compositionally biased region" description="Low complexity" evidence="13">
    <location>
        <begin position="558"/>
        <end position="617"/>
    </location>
</feature>
<evidence type="ECO:0000256" key="5">
    <source>
        <dbReference type="ARBA" id="ARBA00022723"/>
    </source>
</evidence>
<dbReference type="AlphaFoldDB" id="A0A4U0U707"/>
<accession>A0A4U0U707</accession>
<comment type="similarity">
    <text evidence="3">Belongs to the glycosyl hydrolase 13 family.</text>
</comment>
<dbReference type="PANTHER" id="PTHR10357">
    <property type="entry name" value="ALPHA-AMYLASE FAMILY MEMBER"/>
    <property type="match status" value="1"/>
</dbReference>
<keyword evidence="12" id="KW-0326">Glycosidase</keyword>
<sequence>MHFSSTTTILAALGLALGPLQTLAATADQWRSRSIYQVLTDRYARTDGSTTATCNTADVDYCGGSFQGIESHLDYIQGMGFDAVWISPITAQIEGDTPYGYAYHGYWQKDLYSINSHFGTADDLKSLSQAMHLRGMYLMVDIVVNHNGWNGAPDTVDYSSFTPFNEKSQYHTPYCAIDYSDLSNTTNIEQCWIGDQNVPLPDLRTEDTDVRTTYQTWISGLISQYGIDGLRLDTVIQVEKGFWSGFGAAAGVYMIGEANADGAEYVCNYQNYIPGVMNYAQYFPLVDAFSSTSGSISNLANMINSVKSECNDMSLVGSFSENHDQPRFASLTGDMALARNIMTYTMLADGIPIIYQGQEQHYNALGGSTDPYNREALWFSDYNTDANLYELATTLNKARKQAIADDPSYLSYNAIPSYTDEHVLAVRKGKMTFVTSNLGADGADTTVTVDNTGYAAGTSVTDLLTCDTLTTASDGSISVTLSSGQPRAFYPSGSLGSSGLCGSSDSARDVTSTTLATSTSTTVSDTTLTTTSAADTTVNTTVSATTLSTALGTTSTSITLAPSSTSASASDPTSDSTSTTTVISTSTIFTTTTVRPTSTASSSNNNKHNDKNNNNNNKKPKYFLPRPRPRIANKPKYQAVKFRA</sequence>
<protein>
    <recommendedName>
        <fullName evidence="4">alpha-amylase</fullName>
        <ecNumber evidence="4">3.2.1.1</ecNumber>
    </recommendedName>
</protein>
<evidence type="ECO:0000256" key="1">
    <source>
        <dbReference type="ARBA" id="ARBA00000548"/>
    </source>
</evidence>
<keyword evidence="5" id="KW-0479">Metal-binding</keyword>
<evidence type="ECO:0000256" key="7">
    <source>
        <dbReference type="ARBA" id="ARBA00022801"/>
    </source>
</evidence>
<keyword evidence="10" id="KW-0325">Glycoprotein</keyword>
<dbReference type="OrthoDB" id="204980at2759"/>
<keyword evidence="6 14" id="KW-0732">Signal</keyword>
<keyword evidence="17" id="KW-1185">Reference proteome</keyword>
<evidence type="ECO:0000313" key="17">
    <source>
        <dbReference type="Proteomes" id="UP000308549"/>
    </source>
</evidence>
<dbReference type="SUPFAM" id="SSF51445">
    <property type="entry name" value="(Trans)glycosidases"/>
    <property type="match status" value="1"/>
</dbReference>
<proteinExistence type="inferred from homology"/>
<dbReference type="PANTHER" id="PTHR10357:SF215">
    <property type="entry name" value="ALPHA-AMYLASE 1"/>
    <property type="match status" value="1"/>
</dbReference>
<evidence type="ECO:0000256" key="10">
    <source>
        <dbReference type="ARBA" id="ARBA00023180"/>
    </source>
</evidence>
<dbReference type="InterPro" id="IPR013780">
    <property type="entry name" value="Glyco_hydro_b"/>
</dbReference>
<dbReference type="SUPFAM" id="SSF51011">
    <property type="entry name" value="Glycosyl hydrolase domain"/>
    <property type="match status" value="1"/>
</dbReference>
<dbReference type="Pfam" id="PF00128">
    <property type="entry name" value="Alpha-amylase"/>
    <property type="match status" value="1"/>
</dbReference>
<reference evidence="16 17" key="1">
    <citation type="submission" date="2017-03" db="EMBL/GenBank/DDBJ databases">
        <title>Genomes of endolithic fungi from Antarctica.</title>
        <authorList>
            <person name="Coleine C."/>
            <person name="Masonjones S."/>
            <person name="Stajich J.E."/>
        </authorList>
    </citation>
    <scope>NUCLEOTIDE SEQUENCE [LARGE SCALE GENOMIC DNA]</scope>
    <source>
        <strain evidence="16 17">CCFEE 6315</strain>
    </source>
</reference>
<dbReference type="Proteomes" id="UP000308549">
    <property type="component" value="Unassembled WGS sequence"/>
</dbReference>
<comment type="cofactor">
    <cofactor evidence="2">
        <name>Ca(2+)</name>
        <dbReference type="ChEBI" id="CHEBI:29108"/>
    </cofactor>
</comment>
<evidence type="ECO:0000256" key="9">
    <source>
        <dbReference type="ARBA" id="ARBA00023157"/>
    </source>
</evidence>
<evidence type="ECO:0000313" key="16">
    <source>
        <dbReference type="EMBL" id="TKA30777.1"/>
    </source>
</evidence>
<dbReference type="InterPro" id="IPR006047">
    <property type="entry name" value="GH13_cat_dom"/>
</dbReference>
<comment type="catalytic activity">
    <reaction evidence="1">
        <text>Endohydrolysis of (1-&gt;4)-alpha-D-glucosidic linkages in polysaccharides containing three or more (1-&gt;4)-alpha-linked D-glucose units.</text>
        <dbReference type="EC" id="3.2.1.1"/>
    </reaction>
</comment>
<dbReference type="Gene3D" id="2.60.40.1180">
    <property type="entry name" value="Golgi alpha-mannosidase II"/>
    <property type="match status" value="1"/>
</dbReference>